<dbReference type="InterPro" id="IPR046867">
    <property type="entry name" value="AldOxase/xan_DH_MoCoBD2"/>
</dbReference>
<dbReference type="AlphaFoldDB" id="A0A139XAS6"/>
<dbReference type="RefSeq" id="WP_017748839.1">
    <property type="nucleotide sequence ID" value="NZ_KQ976354.1"/>
</dbReference>
<feature type="signal peptide" evidence="4">
    <location>
        <begin position="1"/>
        <end position="29"/>
    </location>
</feature>
<dbReference type="GO" id="GO:0005506">
    <property type="term" value="F:iron ion binding"/>
    <property type="evidence" value="ECO:0007669"/>
    <property type="project" value="InterPro"/>
</dbReference>
<keyword evidence="4" id="KW-0732">Signal</keyword>
<dbReference type="Gene3D" id="3.90.1170.50">
    <property type="entry name" value="Aldehyde oxidase/xanthine dehydrogenase, a/b hammerhead"/>
    <property type="match status" value="1"/>
</dbReference>
<feature type="region of interest" description="Disordered" evidence="3">
    <location>
        <begin position="224"/>
        <end position="243"/>
    </location>
</feature>
<comment type="caution">
    <text evidence="6">The sequence shown here is derived from an EMBL/GenBank/DDBJ whole genome shotgun (WGS) entry which is preliminary data.</text>
</comment>
<dbReference type="PANTHER" id="PTHR11908">
    <property type="entry name" value="XANTHINE DEHYDROGENASE"/>
    <property type="match status" value="1"/>
</dbReference>
<dbReference type="InterPro" id="IPR016208">
    <property type="entry name" value="Ald_Oxase/xanthine_DH-like"/>
</dbReference>
<evidence type="ECO:0000256" key="3">
    <source>
        <dbReference type="SAM" id="MobiDB-lite"/>
    </source>
</evidence>
<dbReference type="InterPro" id="IPR008274">
    <property type="entry name" value="AldOxase/xan_DH_MoCoBD1"/>
</dbReference>
<dbReference type="SMART" id="SM01008">
    <property type="entry name" value="Ald_Xan_dh_C"/>
    <property type="match status" value="1"/>
</dbReference>
<dbReference type="PANTHER" id="PTHR11908:SF132">
    <property type="entry name" value="ALDEHYDE OXIDASE 1-RELATED"/>
    <property type="match status" value="1"/>
</dbReference>
<name>A0A139XAS6_9CYAN</name>
<dbReference type="Pfam" id="PF20256">
    <property type="entry name" value="MoCoBD_2"/>
    <property type="match status" value="1"/>
</dbReference>
<dbReference type="InterPro" id="IPR000674">
    <property type="entry name" value="Ald_Oxase/Xan_DH_a/b"/>
</dbReference>
<evidence type="ECO:0000313" key="6">
    <source>
        <dbReference type="EMBL" id="KYC41790.1"/>
    </source>
</evidence>
<dbReference type="Pfam" id="PF02738">
    <property type="entry name" value="MoCoBD_1"/>
    <property type="match status" value="1"/>
</dbReference>
<gene>
    <name evidence="6" type="ORF">WA1_17335</name>
</gene>
<dbReference type="Pfam" id="PF01315">
    <property type="entry name" value="Ald_Xan_dh_C"/>
    <property type="match status" value="1"/>
</dbReference>
<feature type="domain" description="Aldehyde oxidase/xanthine dehydrogenase a/b hammerhead" evidence="5">
    <location>
        <begin position="95"/>
        <end position="200"/>
    </location>
</feature>
<evidence type="ECO:0000256" key="4">
    <source>
        <dbReference type="SAM" id="SignalP"/>
    </source>
</evidence>
<reference evidence="6 7" key="1">
    <citation type="journal article" date="2013" name="Genome Biol. Evol.">
        <title>Genomes of Stigonematalean cyanobacteria (subsection V) and the evolution of oxygenic photosynthesis from prokaryotes to plastids.</title>
        <authorList>
            <person name="Dagan T."/>
            <person name="Roettger M."/>
            <person name="Stucken K."/>
            <person name="Landan G."/>
            <person name="Koch R."/>
            <person name="Major P."/>
            <person name="Gould S.B."/>
            <person name="Goremykin V.V."/>
            <person name="Rippka R."/>
            <person name="Tandeau de Marsac N."/>
            <person name="Gugger M."/>
            <person name="Lockhart P.J."/>
            <person name="Allen J.F."/>
            <person name="Brune I."/>
            <person name="Maus I."/>
            <person name="Puhler A."/>
            <person name="Martin W.F."/>
        </authorList>
    </citation>
    <scope>NUCLEOTIDE SEQUENCE [LARGE SCALE GENOMIC DNA]</scope>
    <source>
        <strain evidence="6 7">PCC 7110</strain>
    </source>
</reference>
<dbReference type="EMBL" id="ANNX02000020">
    <property type="protein sequence ID" value="KYC41790.1"/>
    <property type="molecule type" value="Genomic_DNA"/>
</dbReference>
<keyword evidence="1" id="KW-0500">Molybdenum</keyword>
<protein>
    <submittedName>
        <fullName evidence="6">Oxidoreductase</fullName>
    </submittedName>
</protein>
<dbReference type="InterPro" id="IPR037165">
    <property type="entry name" value="AldOxase/xan_DH_Mopterin-bd_sf"/>
</dbReference>
<dbReference type="Proteomes" id="UP000076925">
    <property type="component" value="Unassembled WGS sequence"/>
</dbReference>
<evidence type="ECO:0000256" key="2">
    <source>
        <dbReference type="ARBA" id="ARBA00023002"/>
    </source>
</evidence>
<accession>A0A139XAS6</accession>
<dbReference type="GO" id="GO:0016491">
    <property type="term" value="F:oxidoreductase activity"/>
    <property type="evidence" value="ECO:0007669"/>
    <property type="project" value="UniProtKB-KW"/>
</dbReference>
<feature type="chain" id="PRO_5007300624" evidence="4">
    <location>
        <begin position="30"/>
        <end position="832"/>
    </location>
</feature>
<evidence type="ECO:0000313" key="7">
    <source>
        <dbReference type="Proteomes" id="UP000076925"/>
    </source>
</evidence>
<proteinExistence type="predicted"/>
<dbReference type="InterPro" id="IPR036856">
    <property type="entry name" value="Ald_Oxase/Xan_DH_a/b_sf"/>
</dbReference>
<sequence length="832" mass="88695">MAPNRKLKRNRKRYVIFMASAIATTVADATAKSHAQSSSSTSGGMTNIAIGIPGISMSQVQREIPPDEPPPLPPNAELSVIGKRTQRLDARLKVTGTARYTSDVQLPGMLYGKMLRSPYPHTRIRSIDTSAAERYPGVRAVHILDKVVGGATERDPKPVTTGQLPLIRFVGQPIAAVAATTPDAAEEAVRSIRVEYEQLPFVADMDAARQPNAPLVFEGPTEQVATGGGGGAPKGLPQRGNVRGPVKENPFGGARGDIKQGFAEAEVTVEGEFRTQVQTHSALETHGVVADWKPSGLTVYISTQGTAGVRDELAELFKLPKSQVRVITEFMGGGFGAKFGAGNYGAAATYLSKKAGAPVRLMLDRKEEHLAVGNRPGTMQKLRIGAKRDGTLTAISLSAYGTAGVGLGAGVGNVAQVMYKCPNFDSEQYDVFIHAGPGAAFRAPGNPQGAFALEQLIDELAEKIKIDPVALRDKIDESPTRREQRRIGAERIGWSQRHAPGADSGAIKRGIGMAQSFWPRIVHTDSSCEVRVLRDGSVEVRSSVQDIGTGIRTVLAQVVAEEFGLQATDITVRIGDTMFPAGPPSGGSKTTGSITPAARNAAYSVRQQMLQQIAPALEVSADALAMKDGRIFVRATPSKGLSFREAAKKLRTEQIAVIASRSEDYGGFQVKNPTGNSFSHGGLGGVHFVEVSVDTEIGLVRVDRVVAVHDCGRPINPLQLESQINGGILQGTSWALYENRHLCQKSGVMVNANFDQYKILGSRETPKIEILLLEDYQGRSSTDAGGIGEPAIIPTAAAIANAIYNATGVRLRELPMTPEKVLAALNVSRRTS</sequence>
<keyword evidence="7" id="KW-1185">Reference proteome</keyword>
<dbReference type="SUPFAM" id="SSF56003">
    <property type="entry name" value="Molybdenum cofactor-binding domain"/>
    <property type="match status" value="1"/>
</dbReference>
<evidence type="ECO:0000259" key="5">
    <source>
        <dbReference type="SMART" id="SM01008"/>
    </source>
</evidence>
<dbReference type="STRING" id="128403.WA1_17335"/>
<keyword evidence="2" id="KW-0560">Oxidoreductase</keyword>
<evidence type="ECO:0000256" key="1">
    <source>
        <dbReference type="ARBA" id="ARBA00022505"/>
    </source>
</evidence>
<dbReference type="SUPFAM" id="SSF54665">
    <property type="entry name" value="CO dehydrogenase molybdoprotein N-domain-like"/>
    <property type="match status" value="1"/>
</dbReference>
<organism evidence="6 7">
    <name type="scientific">Scytonema hofmannii PCC 7110</name>
    <dbReference type="NCBI Taxonomy" id="128403"/>
    <lineage>
        <taxon>Bacteria</taxon>
        <taxon>Bacillati</taxon>
        <taxon>Cyanobacteriota</taxon>
        <taxon>Cyanophyceae</taxon>
        <taxon>Nostocales</taxon>
        <taxon>Scytonemataceae</taxon>
        <taxon>Scytonema</taxon>
    </lineage>
</organism>
<dbReference type="Gene3D" id="3.30.365.10">
    <property type="entry name" value="Aldehyde oxidase/xanthine dehydrogenase, molybdopterin binding domain"/>
    <property type="match status" value="4"/>
</dbReference>